<dbReference type="GO" id="GO:0019509">
    <property type="term" value="P:L-methionine salvage from methylthioadenosine"/>
    <property type="evidence" value="ECO:0007669"/>
    <property type="project" value="UniProtKB-UniRule"/>
</dbReference>
<dbReference type="Proteomes" id="UP000503462">
    <property type="component" value="Chromosome 5"/>
</dbReference>
<dbReference type="InterPro" id="IPR023214">
    <property type="entry name" value="HAD_sf"/>
</dbReference>
<protein>
    <recommendedName>
        <fullName evidence="6">Enolase-phosphatase E1</fullName>
        <ecNumber evidence="6">3.1.3.77</ecNumber>
    </recommendedName>
    <alternativeName>
        <fullName evidence="6">2,3-diketo-5-methylthio-1-phosphopentane phosphatase</fullName>
    </alternativeName>
</protein>
<dbReference type="InterPro" id="IPR023943">
    <property type="entry name" value="Enolase-ppase_E1"/>
</dbReference>
<keyword evidence="5 6" id="KW-0486">Methionine biosynthesis</keyword>
<comment type="function">
    <text evidence="6">Bifunctional enzyme that catalyzes the enolization of 2,3-diketo-5-methylthiopentyl-1-phosphate (DK-MTP-1-P) into the intermediate 2-hydroxy-3-keto-5-methylthiopentenyl-1-phosphate (HK-MTPenyl-1-P), which is then dephosphorylated to form the acireductone 1,2-dihydroxy-3-keto-5-methylthiopentene (DHK-MTPene).</text>
</comment>
<feature type="binding site" evidence="6">
    <location>
        <begin position="128"/>
        <end position="129"/>
    </location>
    <ligand>
        <name>substrate</name>
    </ligand>
</feature>
<comment type="pathway">
    <text evidence="6">Amino-acid biosynthesis; L-methionine biosynthesis via salvage pathway; L-methionine from S-methyl-5-thio-alpha-D-ribose 1-phosphate: step 3/6.</text>
</comment>
<gene>
    <name evidence="6" type="primary">UTR4</name>
    <name evidence="7" type="ORF">AMS68_007321</name>
</gene>
<dbReference type="EC" id="3.1.3.77" evidence="6"/>
<dbReference type="OrthoDB" id="272500at2759"/>
<dbReference type="AlphaFoldDB" id="A0A6H0Y464"/>
<dbReference type="HAMAP" id="MF_03117">
    <property type="entry name" value="Salvage_MtnC_euk"/>
    <property type="match status" value="1"/>
</dbReference>
<keyword evidence="2 6" id="KW-0479">Metal-binding</keyword>
<keyword evidence="8" id="KW-1185">Reference proteome</keyword>
<organism evidence="7 8">
    <name type="scientific">Peltaster fructicola</name>
    <dbReference type="NCBI Taxonomy" id="286661"/>
    <lineage>
        <taxon>Eukaryota</taxon>
        <taxon>Fungi</taxon>
        <taxon>Dikarya</taxon>
        <taxon>Ascomycota</taxon>
        <taxon>Pezizomycotina</taxon>
        <taxon>Dothideomycetes</taxon>
        <taxon>Dothideomycetes incertae sedis</taxon>
        <taxon>Peltaster</taxon>
    </lineage>
</organism>
<evidence type="ECO:0000256" key="3">
    <source>
        <dbReference type="ARBA" id="ARBA00022801"/>
    </source>
</evidence>
<dbReference type="InterPro" id="IPR027511">
    <property type="entry name" value="ENOPH1_eukaryotes"/>
</dbReference>
<comment type="pathway">
    <text evidence="6">Amino-acid biosynthesis; L-methionine biosynthesis via salvage pathway; L-methionine from S-methyl-5-thio-alpha-D-ribose 1-phosphate: step 4/6.</text>
</comment>
<sequence length="250" mass="28046">MTPDMEDVKCVLLDIEGTVCPISFVKETLFPYALKALPEVVTNKWNDPDFITYRDAFPTEHRTSPEVLQAHVEDLTRRDVKIAYLKNLQGYLWETGYKTGAYTTPLFPDVEPEFSTWKQQGLTLAIYSSGSVFAQKLLFSHVKEAEHKVIDLTPLISGWYDTTNAGMKADSNSYTKIAKELNFSASDILFFSDNVKEVEAALAAGMKSVVVDRPGNAPLSAADKEKFKVVHALHDISLSAARIDSRFWKK</sequence>
<evidence type="ECO:0000256" key="2">
    <source>
        <dbReference type="ARBA" id="ARBA00022723"/>
    </source>
</evidence>
<comment type="subcellular location">
    <subcellularLocation>
        <location evidence="6">Cytoplasm</location>
    </subcellularLocation>
    <subcellularLocation>
        <location evidence="6">Nucleus</location>
    </subcellularLocation>
</comment>
<keyword evidence="3 6" id="KW-0378">Hydrolase</keyword>
<comment type="cofactor">
    <cofactor evidence="6">
        <name>Mg(2+)</name>
        <dbReference type="ChEBI" id="CHEBI:18420"/>
    </cofactor>
    <text evidence="6">Binds 1 Mg(2+) ion per subunit.</text>
</comment>
<dbReference type="SFLD" id="SFLDG01129">
    <property type="entry name" value="C1.5:_HAD__Beta-PGM__Phosphata"/>
    <property type="match status" value="1"/>
</dbReference>
<comment type="subunit">
    <text evidence="6">Monomer.</text>
</comment>
<dbReference type="PANTHER" id="PTHR20371">
    <property type="entry name" value="ENOLASE-PHOSPHATASE E1"/>
    <property type="match status" value="1"/>
</dbReference>
<dbReference type="InterPro" id="IPR036412">
    <property type="entry name" value="HAD-like_sf"/>
</dbReference>
<dbReference type="SUPFAM" id="SSF56784">
    <property type="entry name" value="HAD-like"/>
    <property type="match status" value="1"/>
</dbReference>
<dbReference type="Pfam" id="PF00702">
    <property type="entry name" value="Hydrolase"/>
    <property type="match status" value="1"/>
</dbReference>
<dbReference type="Gene3D" id="1.10.720.60">
    <property type="match status" value="1"/>
</dbReference>
<dbReference type="EMBL" id="CP051143">
    <property type="protein sequence ID" value="QIX01804.1"/>
    <property type="molecule type" value="Genomic_DNA"/>
</dbReference>
<feature type="binding site" evidence="6">
    <location>
        <position position="16"/>
    </location>
    <ligand>
        <name>Mg(2+)</name>
        <dbReference type="ChEBI" id="CHEBI:18420"/>
    </ligand>
</feature>
<evidence type="ECO:0000256" key="5">
    <source>
        <dbReference type="ARBA" id="ARBA00023167"/>
    </source>
</evidence>
<dbReference type="GO" id="GO:0005634">
    <property type="term" value="C:nucleus"/>
    <property type="evidence" value="ECO:0007669"/>
    <property type="project" value="UniProtKB-SubCell"/>
</dbReference>
<dbReference type="CDD" id="cd01629">
    <property type="entry name" value="HAD_EP"/>
    <property type="match status" value="1"/>
</dbReference>
<dbReference type="GO" id="GO:0005737">
    <property type="term" value="C:cytoplasm"/>
    <property type="evidence" value="ECO:0007669"/>
    <property type="project" value="UniProtKB-SubCell"/>
</dbReference>
<proteinExistence type="inferred from homology"/>
<feature type="binding site" evidence="6">
    <location>
        <position position="193"/>
    </location>
    <ligand>
        <name>Mg(2+)</name>
        <dbReference type="ChEBI" id="CHEBI:18420"/>
    </ligand>
</feature>
<evidence type="ECO:0000313" key="7">
    <source>
        <dbReference type="EMBL" id="QIX01804.1"/>
    </source>
</evidence>
<dbReference type="SFLD" id="SFLDS00003">
    <property type="entry name" value="Haloacid_Dehalogenase"/>
    <property type="match status" value="1"/>
</dbReference>
<dbReference type="Gene3D" id="3.40.50.1000">
    <property type="entry name" value="HAD superfamily/HAD-like"/>
    <property type="match status" value="1"/>
</dbReference>
<dbReference type="PANTHER" id="PTHR20371:SF1">
    <property type="entry name" value="ENOLASE-PHOSPHATASE E1"/>
    <property type="match status" value="1"/>
</dbReference>
<keyword evidence="6" id="KW-0539">Nucleus</keyword>
<keyword evidence="6" id="KW-0963">Cytoplasm</keyword>
<feature type="binding site" evidence="6">
    <location>
        <position position="168"/>
    </location>
    <ligand>
        <name>substrate</name>
    </ligand>
</feature>
<dbReference type="UniPathway" id="UPA00904">
    <property type="reaction ID" value="UER00876"/>
</dbReference>
<keyword evidence="4 6" id="KW-0460">Magnesium</keyword>
<dbReference type="GO" id="GO:0000287">
    <property type="term" value="F:magnesium ion binding"/>
    <property type="evidence" value="ECO:0007669"/>
    <property type="project" value="UniProtKB-UniRule"/>
</dbReference>
<reference evidence="7 8" key="1">
    <citation type="journal article" date="2016" name="Sci. Rep.">
        <title>Peltaster fructicola genome reveals evolution from an invasive phytopathogen to an ectophytic parasite.</title>
        <authorList>
            <person name="Xu C."/>
            <person name="Chen H."/>
            <person name="Gleason M.L."/>
            <person name="Xu J.R."/>
            <person name="Liu H."/>
            <person name="Zhang R."/>
            <person name="Sun G."/>
        </authorList>
    </citation>
    <scope>NUCLEOTIDE SEQUENCE [LARGE SCALE GENOMIC DNA]</scope>
    <source>
        <strain evidence="7 8">LNHT1506</strain>
    </source>
</reference>
<evidence type="ECO:0000256" key="6">
    <source>
        <dbReference type="HAMAP-Rule" id="MF_03117"/>
    </source>
</evidence>
<dbReference type="SFLD" id="SFLDG01133">
    <property type="entry name" value="C1.5.4:_Enolase-phosphatase_Li"/>
    <property type="match status" value="1"/>
</dbReference>
<dbReference type="GO" id="GO:0043874">
    <property type="term" value="F:acireductone synthase activity"/>
    <property type="evidence" value="ECO:0007669"/>
    <property type="project" value="UniProtKB-EC"/>
</dbReference>
<accession>A0A6H0Y464</accession>
<comment type="catalytic activity">
    <reaction evidence="6">
        <text>5-methylsulfanyl-2,3-dioxopentyl phosphate + H2O = 1,2-dihydroxy-5-(methylsulfanyl)pent-1-en-3-one + phosphate</text>
        <dbReference type="Rhea" id="RHEA:21700"/>
        <dbReference type="ChEBI" id="CHEBI:15377"/>
        <dbReference type="ChEBI" id="CHEBI:43474"/>
        <dbReference type="ChEBI" id="CHEBI:49252"/>
        <dbReference type="ChEBI" id="CHEBI:58828"/>
        <dbReference type="EC" id="3.1.3.77"/>
    </reaction>
</comment>
<evidence type="ECO:0000313" key="8">
    <source>
        <dbReference type="Proteomes" id="UP000503462"/>
    </source>
</evidence>
<dbReference type="NCBIfam" id="TIGR01509">
    <property type="entry name" value="HAD-SF-IA-v3"/>
    <property type="match status" value="1"/>
</dbReference>
<dbReference type="InterPro" id="IPR006439">
    <property type="entry name" value="HAD-SF_hydro_IA"/>
</dbReference>
<feature type="binding site" evidence="6">
    <location>
        <position position="14"/>
    </location>
    <ligand>
        <name>Mg(2+)</name>
        <dbReference type="ChEBI" id="CHEBI:18420"/>
    </ligand>
</feature>
<comment type="similarity">
    <text evidence="6">Belongs to the HAD-like hydrolase superfamily. MasA/MtnC family.</text>
</comment>
<dbReference type="PRINTS" id="PR00413">
    <property type="entry name" value="HADHALOGNASE"/>
</dbReference>
<keyword evidence="1 6" id="KW-0028">Amino-acid biosynthesis</keyword>
<evidence type="ECO:0000256" key="4">
    <source>
        <dbReference type="ARBA" id="ARBA00022842"/>
    </source>
</evidence>
<dbReference type="NCBIfam" id="TIGR01691">
    <property type="entry name" value="enolase-ppase"/>
    <property type="match status" value="1"/>
</dbReference>
<evidence type="ECO:0000256" key="1">
    <source>
        <dbReference type="ARBA" id="ARBA00022605"/>
    </source>
</evidence>
<name>A0A6H0Y464_9PEZI</name>